<evidence type="ECO:0000313" key="9">
    <source>
        <dbReference type="Proteomes" id="UP000215902"/>
    </source>
</evidence>
<evidence type="ECO:0000259" key="6">
    <source>
        <dbReference type="PROSITE" id="PS51293"/>
    </source>
</evidence>
<feature type="domain" description="SANT" evidence="6">
    <location>
        <begin position="99"/>
        <end position="146"/>
    </location>
</feature>
<gene>
    <name evidence="8" type="ORF">BOX15_Mlig023270g1</name>
</gene>
<comment type="caution">
    <text evidence="8">The sequence shown here is derived from an EMBL/GenBank/DDBJ whole genome shotgun (WGS) entry which is preliminary data.</text>
</comment>
<dbReference type="PANTHER" id="PTHR12374">
    <property type="entry name" value="TRANSCRIPTIONAL ADAPTOR 2 ADA2 -RELATED"/>
    <property type="match status" value="1"/>
</dbReference>
<evidence type="ECO:0000256" key="4">
    <source>
        <dbReference type="SAM" id="MobiDB-lite"/>
    </source>
</evidence>
<sequence>LKLSTTMDEIDPDACRYCLRRLRSPYIACSDCRLPSHPALQQQQQQQKRRIVRLCVRCFASGAEAGKHSRRHDYRLETVRDWEKQAIFHPATDAAAAHWSFDEETRLLDSIDVYGVGNWSDVASKVDGRTSDQCIEHYSKYYMRGVIGAKTFLPVAASAATTVAEEKPLEIPLGQVEDLTAAPGAPLSPSLFQALPPADLTQEEAQLLGFMPLRGDFERDYDNEAESLLCQLQPSFEQDELDNALRVAQIDMYTGRLQERQRRKLIAARHGLLHQAMRCILARGVGGRPPASAPSVGPSPGPRRRHAVNYNALDVDDRLKPFLRYLGSAEARQFLAGVEREERLKWEISQLLRLRTAGAKRLPVDFFPPASALAATNGGGGRGRGRPPASATLTSSSSRLPYSQQHERHQLVRCHRWFLPVSVCSVWQQHHLHRRRDGGSSQDGVDGHQHRLQLREHQQQRLHRRGGRRQQDHQVSDQLVSPELDRTNGLTIKVTRRNGHCLNGFGSYRVSPVKLSALRRGFASDSASASAAAGAASGGASAPAAPKRRHRHKTRFAHKKSRTSRS</sequence>
<organism evidence="8 9">
    <name type="scientific">Macrostomum lignano</name>
    <dbReference type="NCBI Taxonomy" id="282301"/>
    <lineage>
        <taxon>Eukaryota</taxon>
        <taxon>Metazoa</taxon>
        <taxon>Spiralia</taxon>
        <taxon>Lophotrochozoa</taxon>
        <taxon>Platyhelminthes</taxon>
        <taxon>Rhabditophora</taxon>
        <taxon>Macrostomorpha</taxon>
        <taxon>Macrostomida</taxon>
        <taxon>Macrostomidae</taxon>
        <taxon>Macrostomum</taxon>
    </lineage>
</organism>
<evidence type="ECO:0000256" key="1">
    <source>
        <dbReference type="ARBA" id="ARBA00022723"/>
    </source>
</evidence>
<feature type="domain" description="HTH myb-type" evidence="7">
    <location>
        <begin position="99"/>
        <end position="146"/>
    </location>
</feature>
<dbReference type="AlphaFoldDB" id="A0A267EDQ9"/>
<dbReference type="InterPro" id="IPR017884">
    <property type="entry name" value="SANT_dom"/>
</dbReference>
<evidence type="ECO:0000259" key="7">
    <source>
        <dbReference type="PROSITE" id="PS51294"/>
    </source>
</evidence>
<dbReference type="GO" id="GO:0006338">
    <property type="term" value="P:chromatin remodeling"/>
    <property type="evidence" value="ECO:0007669"/>
    <property type="project" value="TreeGrafter"/>
</dbReference>
<dbReference type="Pfam" id="PF25299">
    <property type="entry name" value="ZZ_ADA2"/>
    <property type="match status" value="1"/>
</dbReference>
<dbReference type="SUPFAM" id="SSF46689">
    <property type="entry name" value="Homeodomain-like"/>
    <property type="match status" value="1"/>
</dbReference>
<dbReference type="GO" id="GO:0003682">
    <property type="term" value="F:chromatin binding"/>
    <property type="evidence" value="ECO:0007669"/>
    <property type="project" value="TreeGrafter"/>
</dbReference>
<protein>
    <submittedName>
        <fullName evidence="8">Uncharacterized protein</fullName>
    </submittedName>
</protein>
<evidence type="ECO:0000256" key="2">
    <source>
        <dbReference type="ARBA" id="ARBA00022771"/>
    </source>
</evidence>
<dbReference type="EMBL" id="NIVC01002244">
    <property type="protein sequence ID" value="PAA59658.1"/>
    <property type="molecule type" value="Genomic_DNA"/>
</dbReference>
<dbReference type="GO" id="GO:0005634">
    <property type="term" value="C:nucleus"/>
    <property type="evidence" value="ECO:0007669"/>
    <property type="project" value="TreeGrafter"/>
</dbReference>
<dbReference type="PROSITE" id="PS51294">
    <property type="entry name" value="HTH_MYB"/>
    <property type="match status" value="1"/>
</dbReference>
<dbReference type="InterPro" id="IPR009057">
    <property type="entry name" value="Homeodomain-like_sf"/>
</dbReference>
<feature type="region of interest" description="Disordered" evidence="4">
    <location>
        <begin position="455"/>
        <end position="483"/>
    </location>
</feature>
<keyword evidence="9" id="KW-1185">Reference proteome</keyword>
<dbReference type="InterPro" id="IPR055141">
    <property type="entry name" value="TADA2A_B-like_dom"/>
</dbReference>
<dbReference type="GO" id="GO:0008270">
    <property type="term" value="F:zinc ion binding"/>
    <property type="evidence" value="ECO:0007669"/>
    <property type="project" value="UniProtKB-KW"/>
</dbReference>
<feature type="compositionally biased region" description="Basic residues" evidence="4">
    <location>
        <begin position="546"/>
        <end position="566"/>
    </location>
</feature>
<dbReference type="STRING" id="282301.A0A267EDQ9"/>
<dbReference type="Proteomes" id="UP000215902">
    <property type="component" value="Unassembled WGS sequence"/>
</dbReference>
<feature type="compositionally biased region" description="Low complexity" evidence="4">
    <location>
        <begin position="386"/>
        <end position="400"/>
    </location>
</feature>
<evidence type="ECO:0000256" key="3">
    <source>
        <dbReference type="ARBA" id="ARBA00022833"/>
    </source>
</evidence>
<accession>A0A267EDQ9</accession>
<dbReference type="GO" id="GO:0070461">
    <property type="term" value="C:SAGA-type complex"/>
    <property type="evidence" value="ECO:0007669"/>
    <property type="project" value="TreeGrafter"/>
</dbReference>
<dbReference type="InterPro" id="IPR001005">
    <property type="entry name" value="SANT/Myb"/>
</dbReference>
<keyword evidence="1" id="KW-0479">Metal-binding</keyword>
<feature type="domain" description="Myb-like" evidence="5">
    <location>
        <begin position="91"/>
        <end position="142"/>
    </location>
</feature>
<reference evidence="8 9" key="1">
    <citation type="submission" date="2017-06" db="EMBL/GenBank/DDBJ databases">
        <title>A platform for efficient transgenesis in Macrostomum lignano, a flatworm model organism for stem cell research.</title>
        <authorList>
            <person name="Berezikov E."/>
        </authorList>
    </citation>
    <scope>NUCLEOTIDE SEQUENCE [LARGE SCALE GENOMIC DNA]</scope>
    <source>
        <strain evidence="8">DV1</strain>
        <tissue evidence="8">Whole organism</tissue>
    </source>
</reference>
<dbReference type="OrthoDB" id="270417at2759"/>
<feature type="region of interest" description="Disordered" evidence="4">
    <location>
        <begin position="524"/>
        <end position="566"/>
    </location>
</feature>
<dbReference type="Pfam" id="PF00249">
    <property type="entry name" value="Myb_DNA-binding"/>
    <property type="match status" value="1"/>
</dbReference>
<dbReference type="InterPro" id="IPR017930">
    <property type="entry name" value="Myb_dom"/>
</dbReference>
<dbReference type="Gene3D" id="1.10.10.60">
    <property type="entry name" value="Homeodomain-like"/>
    <property type="match status" value="1"/>
</dbReference>
<dbReference type="PROSITE" id="PS50090">
    <property type="entry name" value="MYB_LIKE"/>
    <property type="match status" value="1"/>
</dbReference>
<evidence type="ECO:0000259" key="5">
    <source>
        <dbReference type="PROSITE" id="PS50090"/>
    </source>
</evidence>
<feature type="non-terminal residue" evidence="8">
    <location>
        <position position="1"/>
    </location>
</feature>
<dbReference type="Pfam" id="PF22941">
    <property type="entry name" value="TADA2A-like_3rd"/>
    <property type="match status" value="1"/>
</dbReference>
<keyword evidence="3" id="KW-0862">Zinc</keyword>
<feature type="compositionally biased region" description="Low complexity" evidence="4">
    <location>
        <begin position="524"/>
        <end position="545"/>
    </location>
</feature>
<dbReference type="GO" id="GO:0006357">
    <property type="term" value="P:regulation of transcription by RNA polymerase II"/>
    <property type="evidence" value="ECO:0007669"/>
    <property type="project" value="TreeGrafter"/>
</dbReference>
<dbReference type="PANTHER" id="PTHR12374:SF63">
    <property type="entry name" value="TRANSCRIPTIONAL ADAPTER 2-BETA"/>
    <property type="match status" value="1"/>
</dbReference>
<proteinExistence type="predicted"/>
<dbReference type="PROSITE" id="PS51293">
    <property type="entry name" value="SANT"/>
    <property type="match status" value="1"/>
</dbReference>
<keyword evidence="2" id="KW-0863">Zinc-finger</keyword>
<dbReference type="CDD" id="cd00167">
    <property type="entry name" value="SANT"/>
    <property type="match status" value="1"/>
</dbReference>
<dbReference type="GO" id="GO:0003713">
    <property type="term" value="F:transcription coactivator activity"/>
    <property type="evidence" value="ECO:0007669"/>
    <property type="project" value="TreeGrafter"/>
</dbReference>
<feature type="region of interest" description="Disordered" evidence="4">
    <location>
        <begin position="375"/>
        <end position="404"/>
    </location>
</feature>
<dbReference type="SMART" id="SM00717">
    <property type="entry name" value="SANT"/>
    <property type="match status" value="1"/>
</dbReference>
<evidence type="ECO:0000313" key="8">
    <source>
        <dbReference type="EMBL" id="PAA59658.1"/>
    </source>
</evidence>
<name>A0A267EDQ9_9PLAT</name>
<dbReference type="InterPro" id="IPR000433">
    <property type="entry name" value="Znf_ZZ"/>
</dbReference>